<evidence type="ECO:0000313" key="5">
    <source>
        <dbReference type="EMBL" id="ANN80682.1"/>
    </source>
</evidence>
<feature type="transmembrane region" description="Helical" evidence="1">
    <location>
        <begin position="470"/>
        <end position="489"/>
    </location>
</feature>
<evidence type="ECO:0000259" key="4">
    <source>
        <dbReference type="Pfam" id="PF14331"/>
    </source>
</evidence>
<dbReference type="STRING" id="463014.BAU07_21875"/>
<dbReference type="OrthoDB" id="9758229at2"/>
<organism evidence="5 6">
    <name type="scientific">Bordetella flabilis</name>
    <dbReference type="NCBI Taxonomy" id="463014"/>
    <lineage>
        <taxon>Bacteria</taxon>
        <taxon>Pseudomonadati</taxon>
        <taxon>Pseudomonadota</taxon>
        <taxon>Betaproteobacteria</taxon>
        <taxon>Burkholderiales</taxon>
        <taxon>Alcaligenaceae</taxon>
        <taxon>Bordetella</taxon>
    </lineage>
</organism>
<reference evidence="5 6" key="1">
    <citation type="submission" date="2016-06" db="EMBL/GenBank/DDBJ databases">
        <title>Complete genome sequences of Bordetella bronchialis and Bordetella flabilis.</title>
        <authorList>
            <person name="LiPuma J.J."/>
            <person name="Spilker T."/>
        </authorList>
    </citation>
    <scope>NUCLEOTIDE SEQUENCE [LARGE SCALE GENOMIC DNA]</scope>
    <source>
        <strain evidence="5 6">AU10664</strain>
    </source>
</reference>
<accession>A0A193GKQ4</accession>
<dbReference type="InterPro" id="IPR027417">
    <property type="entry name" value="P-loop_NTPase"/>
</dbReference>
<name>A0A193GKQ4_9BORD</name>
<evidence type="ECO:0008006" key="7">
    <source>
        <dbReference type="Google" id="ProtNLM"/>
    </source>
</evidence>
<dbReference type="PANTHER" id="PTHR36153">
    <property type="entry name" value="INNER MEMBRANE PROTEIN-RELATED"/>
    <property type="match status" value="1"/>
</dbReference>
<feature type="domain" description="Type VI secretion system IcmF C-terminal" evidence="2">
    <location>
        <begin position="1088"/>
        <end position="1191"/>
    </location>
</feature>
<dbReference type="Pfam" id="PF06744">
    <property type="entry name" value="IcmF_C"/>
    <property type="match status" value="1"/>
</dbReference>
<feature type="transmembrane region" description="Helical" evidence="1">
    <location>
        <begin position="50"/>
        <end position="68"/>
    </location>
</feature>
<evidence type="ECO:0000259" key="3">
    <source>
        <dbReference type="Pfam" id="PF06761"/>
    </source>
</evidence>
<evidence type="ECO:0000313" key="6">
    <source>
        <dbReference type="Proteomes" id="UP000091926"/>
    </source>
</evidence>
<protein>
    <recommendedName>
        <fullName evidence="7">Type VI secretion protein</fullName>
    </recommendedName>
</protein>
<feature type="domain" description="IcmF-related" evidence="3">
    <location>
        <begin position="528"/>
        <end position="836"/>
    </location>
</feature>
<feature type="domain" description="Type VI secretion system component TssM1 N-terminal" evidence="4">
    <location>
        <begin position="213"/>
        <end position="475"/>
    </location>
</feature>
<dbReference type="InterPro" id="IPR010623">
    <property type="entry name" value="IcmF_C"/>
</dbReference>
<keyword evidence="1" id="KW-0812">Transmembrane</keyword>
<dbReference type="KEGG" id="bfz:BAU07_21875"/>
<dbReference type="InterPro" id="IPR009612">
    <property type="entry name" value="IcmF-rel"/>
</dbReference>
<keyword evidence="6" id="KW-1185">Reference proteome</keyword>
<dbReference type="Pfam" id="PF14331">
    <property type="entry name" value="IcmF-related_N"/>
    <property type="match status" value="1"/>
</dbReference>
<dbReference type="SUPFAM" id="SSF52540">
    <property type="entry name" value="P-loop containing nucleoside triphosphate hydrolases"/>
    <property type="match status" value="1"/>
</dbReference>
<dbReference type="InterPro" id="IPR025743">
    <property type="entry name" value="TssM1_N"/>
</dbReference>
<feature type="transmembrane region" description="Helical" evidence="1">
    <location>
        <begin position="20"/>
        <end position="38"/>
    </location>
</feature>
<proteinExistence type="predicted"/>
<dbReference type="PANTHER" id="PTHR36153:SF1">
    <property type="entry name" value="TYPE VI SECRETION SYSTEM COMPONENT TSSM1"/>
    <property type="match status" value="1"/>
</dbReference>
<dbReference type="Pfam" id="PF06761">
    <property type="entry name" value="IcmF-related"/>
    <property type="match status" value="1"/>
</dbReference>
<dbReference type="NCBIfam" id="TIGR03348">
    <property type="entry name" value="VI_IcmF"/>
    <property type="match status" value="1"/>
</dbReference>
<evidence type="ECO:0000256" key="1">
    <source>
        <dbReference type="SAM" id="Phobius"/>
    </source>
</evidence>
<dbReference type="AlphaFoldDB" id="A0A193GKQ4"/>
<sequence length="1210" mass="135430">MSSFFYRMFGFLFSRSLWNFLGVVALAVLVWIIGPILAIGTTRPLESETVRLIVIGALFGVWLLRLLWRKWREGRLNAQLLGQLRRPARPQAAAPARETDKDQLRQLEERFDEAVELLRKRRFAEGGGRFGLHRYTRQYLYQLPWYVIIGAPGAGKTTALANSGLNFPLADRFGKVALRGVGGTRNCDWWFTDDAVLLDTAGRYTTHESDPTGDEDEWKGFLGLLSRYRGRQPINGAMLTISVEDLLGASDAERVQHAAVLRRRLQELREQLGIQFPVYVLITKTDLLSGFEEYFASFSRDDLAQVWGFTLPYARTQEPDFDLYEAFHAEYRLLQRRLDDALPEVLAAETDPARRALAYMLPQQFAGLQAMLGHFLSDVFASSKFEARLLPRGVYFTSGTQGGETFDQVTGHLKRYLRIDGAAAPPASPPAPGEGRSYFLKNLLQDVIFREAGLAGRNLRWERRYRQLHWAGYGAITVAFLVLATGWVISYRNNAGYIDEVARRVPTVEKLGRDIKITRAGDVLGLMPFLDALWFLPRDARFELDDPPLRYRFGLYQGRKMESAAQGIYRDTLERTLLPQVARRVEGALRKASAADLEFSYEALRAYLMLYEADHYDAEFMHAWLLSDMQKTLPEGYTRRQYEQMSLHLRNLVQDRVLASPFPRDDDLVRDARDRLARYTLAQRAYSRLRRMLANTDETPDSTAVTLGGPQATAVFVRKSGKPLTQGIPALYSYRGYWDVFNKRVERVAELLRSDDAWVLDIAPPGLLDDTARRQLIVDIKRLYMNDYVAQWDAYLNDLQLAPSTSLLQNIQMARTLSAPDSPLARLVRGVARETTLLRDTGSDERSLMDQARDRVSSTREALEQMFGPTGPGGAIRGDASDEKLERVVDQHFEPYRRLTQPEGAGGAPPIAATTGLINELYTYLTAADAALRSASPTPSADVVTKLRAEAGRMPGPVRGLLDTLSVNASGEISDVARERMGDTVSATIGLFCRQSIAGRYPFAAQSARDVAPNDMARLFAPNGMMDDFFQKHLVNQIDVSGPRWRFKPGIDGQAGSTSGYLDAFQKAGVIRDVYFTAGNPMPSYRVSIRPVEMDAGITQFLMDVDGQPIRYAHGPQVATTVQWPGPRGSNQVSIELSPQVGAAGMTTSGPWALNRMLDKAQLRRGASPETTLATFDFGGRKVVLEITAGSVKSPFRLAEMQGYSCPGRT</sequence>
<keyword evidence="1" id="KW-0472">Membrane</keyword>
<keyword evidence="1" id="KW-1133">Transmembrane helix</keyword>
<dbReference type="Proteomes" id="UP000091926">
    <property type="component" value="Chromosome"/>
</dbReference>
<dbReference type="EMBL" id="CP016172">
    <property type="protein sequence ID" value="ANN80682.1"/>
    <property type="molecule type" value="Genomic_DNA"/>
</dbReference>
<gene>
    <name evidence="5" type="ORF">BAU07_21875</name>
</gene>
<evidence type="ECO:0000259" key="2">
    <source>
        <dbReference type="Pfam" id="PF06744"/>
    </source>
</evidence>
<dbReference type="InterPro" id="IPR053156">
    <property type="entry name" value="T6SS_TssM-like"/>
</dbReference>
<dbReference type="InterPro" id="IPR017731">
    <property type="entry name" value="TssM1-like"/>
</dbReference>